<keyword evidence="3" id="KW-1185">Reference proteome</keyword>
<dbReference type="Proteomes" id="UP000784294">
    <property type="component" value="Unassembled WGS sequence"/>
</dbReference>
<dbReference type="EMBL" id="CAAALY010069830">
    <property type="protein sequence ID" value="VEL24815.1"/>
    <property type="molecule type" value="Genomic_DNA"/>
</dbReference>
<reference evidence="2" key="1">
    <citation type="submission" date="2018-11" db="EMBL/GenBank/DDBJ databases">
        <authorList>
            <consortium name="Pathogen Informatics"/>
        </authorList>
    </citation>
    <scope>NUCLEOTIDE SEQUENCE</scope>
</reference>
<dbReference type="PANTHER" id="PTHR15000">
    <property type="entry name" value="ERYTHROID DIFFERENTIATION-RELATED FACTOR 1"/>
    <property type="match status" value="1"/>
</dbReference>
<dbReference type="GO" id="GO:0045893">
    <property type="term" value="P:positive regulation of DNA-templated transcription"/>
    <property type="evidence" value="ECO:0007669"/>
    <property type="project" value="TreeGrafter"/>
</dbReference>
<gene>
    <name evidence="2" type="ORF">PXEA_LOCUS18255</name>
</gene>
<dbReference type="AlphaFoldDB" id="A0A448X0G5"/>
<evidence type="ECO:0000259" key="1">
    <source>
        <dbReference type="Pfam" id="PF23788"/>
    </source>
</evidence>
<accession>A0A448X0G5</accession>
<name>A0A448X0G5_9PLAT</name>
<proteinExistence type="predicted"/>
<evidence type="ECO:0000313" key="3">
    <source>
        <dbReference type="Proteomes" id="UP000784294"/>
    </source>
</evidence>
<sequence length="363" mass="41105">MQISRVLPYQTDGGSGERSIVLRQTYGDICDVELLTNKLFSGISHPQCMSRKSTISELISYASLSDQIKSPFAKQKEPYASPDSSLYTGLKALSLDSSFSSRPLDIVHSNSISNHRCLSFPLEIENSFIAVPRDASPDPPYPDKYLQVSQWRVEDLSLLVGSDLAIFGTKSHPCITYEPINVFTGADMWLENIVNEVPEVAMCFHHEGIVMQEYELYKTHEIPELTGFPEREVSLIIKNIVMFLKRNATQEGHTYWLIKEPGLGLVKLYDLTELCNLDFQENRQHKTEDLNPFILPVAALCYKLAERRADKLFSRARRISCSNSESQTLKVSRKKSKHRIAASQKTCRESDIGGLYNDVLEDD</sequence>
<organism evidence="2 3">
    <name type="scientific">Protopolystoma xenopodis</name>
    <dbReference type="NCBI Taxonomy" id="117903"/>
    <lineage>
        <taxon>Eukaryota</taxon>
        <taxon>Metazoa</taxon>
        <taxon>Spiralia</taxon>
        <taxon>Lophotrochozoa</taxon>
        <taxon>Platyhelminthes</taxon>
        <taxon>Monogenea</taxon>
        <taxon>Polyopisthocotylea</taxon>
        <taxon>Polystomatidea</taxon>
        <taxon>Polystomatidae</taxon>
        <taxon>Protopolystoma</taxon>
    </lineage>
</organism>
<comment type="caution">
    <text evidence="2">The sequence shown here is derived from an EMBL/GenBank/DDBJ whole genome shotgun (WGS) entry which is preliminary data.</text>
</comment>
<protein>
    <recommendedName>
        <fullName evidence="1">EDRF1 N-terminal domain-containing protein</fullName>
    </recommendedName>
</protein>
<feature type="non-terminal residue" evidence="2">
    <location>
        <position position="1"/>
    </location>
</feature>
<dbReference type="InterPro" id="IPR056582">
    <property type="entry name" value="EDRF1_N"/>
</dbReference>
<feature type="domain" description="EDRF1 N-terminal" evidence="1">
    <location>
        <begin position="149"/>
        <end position="306"/>
    </location>
</feature>
<dbReference type="PANTHER" id="PTHR15000:SF1">
    <property type="entry name" value="ERYTHROID DIFFERENTIATION-RELATED FACTOR 1"/>
    <property type="match status" value="1"/>
</dbReference>
<dbReference type="OrthoDB" id="419432at2759"/>
<dbReference type="Pfam" id="PF23788">
    <property type="entry name" value="EDRF1_N"/>
    <property type="match status" value="1"/>
</dbReference>
<evidence type="ECO:0000313" key="2">
    <source>
        <dbReference type="EMBL" id="VEL24815.1"/>
    </source>
</evidence>